<evidence type="ECO:0000256" key="2">
    <source>
        <dbReference type="ARBA" id="ARBA00023163"/>
    </source>
</evidence>
<dbReference type="InterPro" id="IPR025996">
    <property type="entry name" value="MT1864/Rv1816-like_C"/>
</dbReference>
<dbReference type="Proteomes" id="UP001218412">
    <property type="component" value="Chromosome"/>
</dbReference>
<dbReference type="InterPro" id="IPR009057">
    <property type="entry name" value="Homeodomain-like_sf"/>
</dbReference>
<accession>A0ABY7SXB2</accession>
<reference evidence="4 5" key="1">
    <citation type="submission" date="2021-01" db="EMBL/GenBank/DDBJ databases">
        <title>Biogeographic distribution of Paracoccus.</title>
        <authorList>
            <person name="Hollensteiner J."/>
            <person name="Leineberger J."/>
            <person name="Brinkhoff T."/>
            <person name="Daniel R."/>
        </authorList>
    </citation>
    <scope>NUCLEOTIDE SEQUENCE [LARGE SCALE GENOMIC DNA]</scope>
    <source>
        <strain evidence="4 5">LMG25392</strain>
    </source>
</reference>
<dbReference type="InterPro" id="IPR036271">
    <property type="entry name" value="Tet_transcr_reg_TetR-rel_C_sf"/>
</dbReference>
<feature type="domain" description="HTH-type transcriptional regulator MT1864/Rv1816-like C-terminal" evidence="3">
    <location>
        <begin position="86"/>
        <end position="164"/>
    </location>
</feature>
<keyword evidence="2" id="KW-0804">Transcription</keyword>
<evidence type="ECO:0000313" key="4">
    <source>
        <dbReference type="EMBL" id="WCR11576.1"/>
    </source>
</evidence>
<evidence type="ECO:0000259" key="3">
    <source>
        <dbReference type="Pfam" id="PF13305"/>
    </source>
</evidence>
<dbReference type="RefSeq" id="WP_272859685.1">
    <property type="nucleotide sequence ID" value="NZ_CP067134.1"/>
</dbReference>
<protein>
    <submittedName>
        <fullName evidence="4">TetR/AcrR family transcriptional regulator</fullName>
    </submittedName>
</protein>
<dbReference type="Gene3D" id="1.10.357.10">
    <property type="entry name" value="Tetracycline Repressor, domain 2"/>
    <property type="match status" value="1"/>
</dbReference>
<gene>
    <name evidence="4" type="ORF">JHW45_04075</name>
</gene>
<evidence type="ECO:0000313" key="5">
    <source>
        <dbReference type="Proteomes" id="UP001218412"/>
    </source>
</evidence>
<keyword evidence="1" id="KW-0805">Transcription regulation</keyword>
<evidence type="ECO:0000256" key="1">
    <source>
        <dbReference type="ARBA" id="ARBA00023015"/>
    </source>
</evidence>
<dbReference type="Pfam" id="PF13305">
    <property type="entry name" value="TetR_C_33"/>
    <property type="match status" value="1"/>
</dbReference>
<sequence length="186" mass="20277">MPRSSHHHGNLQQALIDAGLRLLDSGKPLTLRGAAQLAGVSHAAPAHHFDGLDGLKQAIAHRGFQLFRDDLAVAGAAAPDDPFARLLALNRAYLAFADRHEPLFRLMFEALRTASPDLLAVATECYAILCRHCAPFARDARDAARLEGAVWSLTHGYALLRLDRLGPDAPFTPPPYEALLRLLLRP</sequence>
<dbReference type="EMBL" id="CP067134">
    <property type="protein sequence ID" value="WCR11576.1"/>
    <property type="molecule type" value="Genomic_DNA"/>
</dbReference>
<proteinExistence type="predicted"/>
<dbReference type="SUPFAM" id="SSF46689">
    <property type="entry name" value="Homeodomain-like"/>
    <property type="match status" value="1"/>
</dbReference>
<keyword evidence="5" id="KW-1185">Reference proteome</keyword>
<organism evidence="4 5">
    <name type="scientific">Paracoccus stylophorae</name>
    <dbReference type="NCBI Taxonomy" id="659350"/>
    <lineage>
        <taxon>Bacteria</taxon>
        <taxon>Pseudomonadati</taxon>
        <taxon>Pseudomonadota</taxon>
        <taxon>Alphaproteobacteria</taxon>
        <taxon>Rhodobacterales</taxon>
        <taxon>Paracoccaceae</taxon>
        <taxon>Paracoccus</taxon>
    </lineage>
</organism>
<name>A0ABY7SXB2_9RHOB</name>
<dbReference type="SUPFAM" id="SSF48498">
    <property type="entry name" value="Tetracyclin repressor-like, C-terminal domain"/>
    <property type="match status" value="1"/>
</dbReference>